<evidence type="ECO:0000313" key="6">
    <source>
        <dbReference type="Proteomes" id="UP001304300"/>
    </source>
</evidence>
<keyword evidence="3" id="KW-0804">Transcription</keyword>
<dbReference type="PANTHER" id="PTHR30146:SF109">
    <property type="entry name" value="HTH-TYPE TRANSCRIPTIONAL REGULATOR GALS"/>
    <property type="match status" value="1"/>
</dbReference>
<dbReference type="GO" id="GO:0000976">
    <property type="term" value="F:transcription cis-regulatory region binding"/>
    <property type="evidence" value="ECO:0007669"/>
    <property type="project" value="TreeGrafter"/>
</dbReference>
<evidence type="ECO:0000256" key="2">
    <source>
        <dbReference type="ARBA" id="ARBA00023125"/>
    </source>
</evidence>
<gene>
    <name evidence="5" type="ORF">RZN69_02670</name>
</gene>
<dbReference type="KEGG" id="puo:RZN69_02670"/>
<dbReference type="SMART" id="SM00354">
    <property type="entry name" value="HTH_LACI"/>
    <property type="match status" value="1"/>
</dbReference>
<dbReference type="Pfam" id="PF00356">
    <property type="entry name" value="LacI"/>
    <property type="match status" value="1"/>
</dbReference>
<organism evidence="5 6">
    <name type="scientific">Rubellicoccus peritrichatus</name>
    <dbReference type="NCBI Taxonomy" id="3080537"/>
    <lineage>
        <taxon>Bacteria</taxon>
        <taxon>Pseudomonadati</taxon>
        <taxon>Verrucomicrobiota</taxon>
        <taxon>Opitutia</taxon>
        <taxon>Puniceicoccales</taxon>
        <taxon>Cerasicoccaceae</taxon>
        <taxon>Rubellicoccus</taxon>
    </lineage>
</organism>
<dbReference type="PROSITE" id="PS50932">
    <property type="entry name" value="HTH_LACI_2"/>
    <property type="match status" value="1"/>
</dbReference>
<dbReference type="CDD" id="cd01392">
    <property type="entry name" value="HTH_LacI"/>
    <property type="match status" value="1"/>
</dbReference>
<sequence>MRITLKRVADELGLSVSTVSHVLNGKGGSYNEATRKRISDAAEKLGYVPNASARAMRTGKFGTIALIMSNDPNRSMLFQAMATGICERLEEKGYHLILSILSDEQLTDPNFLPNIMRTWMVDGILVAYFNNIPKRFEELLKDNNIPSIWLNRQGRYDAVNSDDGPAVEKLVEHLYSLGHRNIAFSEFTGATRVKGSSMGVRYDTFVRKAESMNIKHTRWGTDEYTPRKDRIGLCQKFLTKRNRPSAVIALSPSNANPVLDAARLLDINIPDELSLITFADDRTDLSGIEIASLMIPLREIGECAVDLLLKKIKTPVKRVGSKKIELDYHKGETVSKAPKRRK</sequence>
<evidence type="ECO:0000256" key="3">
    <source>
        <dbReference type="ARBA" id="ARBA00023163"/>
    </source>
</evidence>
<dbReference type="InterPro" id="IPR028082">
    <property type="entry name" value="Peripla_BP_I"/>
</dbReference>
<evidence type="ECO:0000256" key="1">
    <source>
        <dbReference type="ARBA" id="ARBA00023015"/>
    </source>
</evidence>
<dbReference type="PANTHER" id="PTHR30146">
    <property type="entry name" value="LACI-RELATED TRANSCRIPTIONAL REPRESSOR"/>
    <property type="match status" value="1"/>
</dbReference>
<dbReference type="SUPFAM" id="SSF47413">
    <property type="entry name" value="lambda repressor-like DNA-binding domains"/>
    <property type="match status" value="1"/>
</dbReference>
<reference evidence="5 6" key="1">
    <citation type="submission" date="2023-10" db="EMBL/GenBank/DDBJ databases">
        <title>Rubellicoccus peritrichatus gen. nov., sp. nov., isolated from an algae of coral reef tank.</title>
        <authorList>
            <person name="Luo J."/>
        </authorList>
    </citation>
    <scope>NUCLEOTIDE SEQUENCE [LARGE SCALE GENOMIC DNA]</scope>
    <source>
        <strain evidence="5 6">CR14</strain>
    </source>
</reference>
<dbReference type="InterPro" id="IPR000843">
    <property type="entry name" value="HTH_LacI"/>
</dbReference>
<dbReference type="Gene3D" id="3.40.50.2300">
    <property type="match status" value="2"/>
</dbReference>
<keyword evidence="1" id="KW-0805">Transcription regulation</keyword>
<dbReference type="RefSeq" id="WP_317834460.1">
    <property type="nucleotide sequence ID" value="NZ_CP136920.1"/>
</dbReference>
<dbReference type="InterPro" id="IPR046335">
    <property type="entry name" value="LacI/GalR-like_sensor"/>
</dbReference>
<keyword evidence="2 5" id="KW-0238">DNA-binding</keyword>
<dbReference type="SUPFAM" id="SSF53822">
    <property type="entry name" value="Periplasmic binding protein-like I"/>
    <property type="match status" value="1"/>
</dbReference>
<dbReference type="InterPro" id="IPR010982">
    <property type="entry name" value="Lambda_DNA-bd_dom_sf"/>
</dbReference>
<keyword evidence="6" id="KW-1185">Reference proteome</keyword>
<evidence type="ECO:0000313" key="5">
    <source>
        <dbReference type="EMBL" id="WOO41976.1"/>
    </source>
</evidence>
<dbReference type="Gene3D" id="1.10.260.40">
    <property type="entry name" value="lambda repressor-like DNA-binding domains"/>
    <property type="match status" value="1"/>
</dbReference>
<proteinExistence type="predicted"/>
<dbReference type="AlphaFoldDB" id="A0AAQ3LA92"/>
<name>A0AAQ3LA92_9BACT</name>
<accession>A0AAQ3LA92</accession>
<dbReference type="CDD" id="cd06267">
    <property type="entry name" value="PBP1_LacI_sugar_binding-like"/>
    <property type="match status" value="1"/>
</dbReference>
<dbReference type="GO" id="GO:0003700">
    <property type="term" value="F:DNA-binding transcription factor activity"/>
    <property type="evidence" value="ECO:0007669"/>
    <property type="project" value="TreeGrafter"/>
</dbReference>
<evidence type="ECO:0000259" key="4">
    <source>
        <dbReference type="PROSITE" id="PS50932"/>
    </source>
</evidence>
<dbReference type="Pfam" id="PF13377">
    <property type="entry name" value="Peripla_BP_3"/>
    <property type="match status" value="1"/>
</dbReference>
<feature type="domain" description="HTH lacI-type" evidence="4">
    <location>
        <begin position="3"/>
        <end position="58"/>
    </location>
</feature>
<protein>
    <submittedName>
        <fullName evidence="5">LacI family DNA-binding transcriptional regulator</fullName>
    </submittedName>
</protein>
<dbReference type="Proteomes" id="UP001304300">
    <property type="component" value="Chromosome"/>
</dbReference>
<dbReference type="EMBL" id="CP136920">
    <property type="protein sequence ID" value="WOO41976.1"/>
    <property type="molecule type" value="Genomic_DNA"/>
</dbReference>